<evidence type="ECO:0000256" key="1">
    <source>
        <dbReference type="ARBA" id="ARBA00001971"/>
    </source>
</evidence>
<evidence type="ECO:0000256" key="8">
    <source>
        <dbReference type="PIRSR" id="PIRSR602401-1"/>
    </source>
</evidence>
<comment type="similarity">
    <text evidence="2 9">Belongs to the cytochrome P450 family.</text>
</comment>
<dbReference type="InterPro" id="IPR017972">
    <property type="entry name" value="Cyt_P450_CS"/>
</dbReference>
<keyword evidence="5 9" id="KW-0560">Oxidoreductase</keyword>
<dbReference type="Proteomes" id="UP000019373">
    <property type="component" value="Unassembled WGS sequence"/>
</dbReference>
<dbReference type="InterPro" id="IPR001128">
    <property type="entry name" value="Cyt_P450"/>
</dbReference>
<organism evidence="11 12">
    <name type="scientific">Endocarpon pusillum (strain Z07020 / HMAS-L-300199)</name>
    <name type="common">Lichen-forming fungus</name>
    <dbReference type="NCBI Taxonomy" id="1263415"/>
    <lineage>
        <taxon>Eukaryota</taxon>
        <taxon>Fungi</taxon>
        <taxon>Dikarya</taxon>
        <taxon>Ascomycota</taxon>
        <taxon>Pezizomycotina</taxon>
        <taxon>Eurotiomycetes</taxon>
        <taxon>Chaetothyriomycetidae</taxon>
        <taxon>Verrucariales</taxon>
        <taxon>Verrucariaceae</taxon>
        <taxon>Endocarpon</taxon>
    </lineage>
</organism>
<keyword evidence="3 8" id="KW-0349">Heme</keyword>
<dbReference type="eggNOG" id="KOG0158">
    <property type="taxonomic scope" value="Eukaryota"/>
</dbReference>
<keyword evidence="12" id="KW-1185">Reference proteome</keyword>
<keyword evidence="6 8" id="KW-0408">Iron</keyword>
<gene>
    <name evidence="11" type="ORF">EPUS_01356</name>
</gene>
<comment type="cofactor">
    <cofactor evidence="1 8">
        <name>heme</name>
        <dbReference type="ChEBI" id="CHEBI:30413"/>
    </cofactor>
</comment>
<keyword evidence="4 8" id="KW-0479">Metal-binding</keyword>
<dbReference type="GO" id="GO:0005506">
    <property type="term" value="F:iron ion binding"/>
    <property type="evidence" value="ECO:0007669"/>
    <property type="project" value="InterPro"/>
</dbReference>
<keyword evidence="7 9" id="KW-0503">Monooxygenase</keyword>
<accession>U1HYN3</accession>
<keyword evidence="10" id="KW-0472">Membrane</keyword>
<evidence type="ECO:0000256" key="5">
    <source>
        <dbReference type="ARBA" id="ARBA00023002"/>
    </source>
</evidence>
<dbReference type="PROSITE" id="PS00086">
    <property type="entry name" value="CYTOCHROME_P450"/>
    <property type="match status" value="1"/>
</dbReference>
<name>U1HYN3_ENDPU</name>
<dbReference type="GeneID" id="19236414"/>
<dbReference type="AlphaFoldDB" id="U1HYN3"/>
<evidence type="ECO:0000256" key="2">
    <source>
        <dbReference type="ARBA" id="ARBA00010617"/>
    </source>
</evidence>
<dbReference type="PRINTS" id="PR00385">
    <property type="entry name" value="P450"/>
</dbReference>
<evidence type="ECO:0000256" key="7">
    <source>
        <dbReference type="ARBA" id="ARBA00023033"/>
    </source>
</evidence>
<dbReference type="Gene3D" id="1.10.630.10">
    <property type="entry name" value="Cytochrome P450"/>
    <property type="match status" value="1"/>
</dbReference>
<dbReference type="InterPro" id="IPR002401">
    <property type="entry name" value="Cyt_P450_E_grp-I"/>
</dbReference>
<reference evidence="12" key="1">
    <citation type="journal article" date="2014" name="BMC Genomics">
        <title>Genome characteristics reveal the impact of lichenization on lichen-forming fungus Endocarpon pusillum Hedwig (Verrucariales, Ascomycota).</title>
        <authorList>
            <person name="Wang Y.-Y."/>
            <person name="Liu B."/>
            <person name="Zhang X.-Y."/>
            <person name="Zhou Q.-M."/>
            <person name="Zhang T."/>
            <person name="Li H."/>
            <person name="Yu Y.-F."/>
            <person name="Zhang X.-L."/>
            <person name="Hao X.-Y."/>
            <person name="Wang M."/>
            <person name="Wang L."/>
            <person name="Wei J.-C."/>
        </authorList>
    </citation>
    <scope>NUCLEOTIDE SEQUENCE [LARGE SCALE GENOMIC DNA]</scope>
    <source>
        <strain evidence="12">Z07020 / HMAS-L-300199</strain>
    </source>
</reference>
<evidence type="ECO:0000256" key="9">
    <source>
        <dbReference type="RuleBase" id="RU000461"/>
    </source>
</evidence>
<dbReference type="EMBL" id="KE720795">
    <property type="protein sequence ID" value="ERF75990.1"/>
    <property type="molecule type" value="Genomic_DNA"/>
</dbReference>
<evidence type="ECO:0000313" key="12">
    <source>
        <dbReference type="Proteomes" id="UP000019373"/>
    </source>
</evidence>
<feature type="binding site" description="axial binding residue" evidence="8">
    <location>
        <position position="472"/>
    </location>
    <ligand>
        <name>heme</name>
        <dbReference type="ChEBI" id="CHEBI:30413"/>
    </ligand>
    <ligandPart>
        <name>Fe</name>
        <dbReference type="ChEBI" id="CHEBI:18248"/>
    </ligandPart>
</feature>
<dbReference type="InterPro" id="IPR036396">
    <property type="entry name" value="Cyt_P450_sf"/>
</dbReference>
<dbReference type="HOGENOM" id="CLU_001570_14_4_1"/>
<dbReference type="InterPro" id="IPR050121">
    <property type="entry name" value="Cytochrome_P450_monoxygenase"/>
</dbReference>
<evidence type="ECO:0000313" key="11">
    <source>
        <dbReference type="EMBL" id="ERF75990.1"/>
    </source>
</evidence>
<dbReference type="RefSeq" id="XP_007786839.1">
    <property type="nucleotide sequence ID" value="XM_007788649.1"/>
</dbReference>
<dbReference type="Pfam" id="PF00067">
    <property type="entry name" value="p450"/>
    <property type="match status" value="1"/>
</dbReference>
<evidence type="ECO:0000256" key="4">
    <source>
        <dbReference type="ARBA" id="ARBA00022723"/>
    </source>
</evidence>
<sequence length="546" mass="62767">MDFIKQGLAEKQLLITYVVTALLVSWATYFVGLGFYRVFLSPLAAFPGPKLAALTTWYQAYYDIWLHGQYFRRLDRIHEEYGPIVRINPHELHVNDPFFIEELYSGSAKKRDKYKWVGRATLRLYPRPAHFIIAKLIPTVPDSLVATVPHDHHRKRRAAINPYFSKASIRKLDPVIQNTLVALLKRMDQSAKSPDVFHASLAYKAVTCDIITEFSFGVSTDYMARNDYEHSFFKAVDDHLHMSWMMAYIAWLGPAMNSLPPSIMGLIYPGLKHLWNMHSQWVKQIEKIRTQDKLNGNGTVFHGLLNSDLPPSEKTDQRLRQEAQLLVLAGQDTTAYTLSSLTYELLANHEILQKLKEELEGALPDLNTPFTSAQLEQLPYLTGIIQEGIRLHPGAIIRQTRIAPEQNMIYRDACTEKEWVIPAGVPVSMDARSCNLNPKVFVDPHKFIPERWLENPRLDKYMLTFSRGTRMCLGMNLAYSELYIIIAEIFRRYELYDGTDQQTAPTLALYDTIRERDVDIMSDWNIPFPTKGSKGIQVKVGRSWVD</sequence>
<keyword evidence="10" id="KW-1133">Transmembrane helix</keyword>
<dbReference type="PANTHER" id="PTHR24305:SF157">
    <property type="entry name" value="N-ACETYLTRYPTOPHAN 6-HYDROXYLASE IVOC-RELATED"/>
    <property type="match status" value="1"/>
</dbReference>
<protein>
    <recommendedName>
        <fullName evidence="13">Trichodiene oxygenase</fullName>
    </recommendedName>
</protein>
<keyword evidence="10" id="KW-0812">Transmembrane</keyword>
<evidence type="ECO:0008006" key="13">
    <source>
        <dbReference type="Google" id="ProtNLM"/>
    </source>
</evidence>
<dbReference type="PRINTS" id="PR00463">
    <property type="entry name" value="EP450I"/>
</dbReference>
<dbReference type="CDD" id="cd11062">
    <property type="entry name" value="CYP58-like"/>
    <property type="match status" value="1"/>
</dbReference>
<proteinExistence type="inferred from homology"/>
<dbReference type="GO" id="GO:0016705">
    <property type="term" value="F:oxidoreductase activity, acting on paired donors, with incorporation or reduction of molecular oxygen"/>
    <property type="evidence" value="ECO:0007669"/>
    <property type="project" value="InterPro"/>
</dbReference>
<evidence type="ECO:0000256" key="3">
    <source>
        <dbReference type="ARBA" id="ARBA00022617"/>
    </source>
</evidence>
<dbReference type="OrthoDB" id="3945418at2759"/>
<dbReference type="PANTHER" id="PTHR24305">
    <property type="entry name" value="CYTOCHROME P450"/>
    <property type="match status" value="1"/>
</dbReference>
<evidence type="ECO:0000256" key="6">
    <source>
        <dbReference type="ARBA" id="ARBA00023004"/>
    </source>
</evidence>
<dbReference type="GO" id="GO:0020037">
    <property type="term" value="F:heme binding"/>
    <property type="evidence" value="ECO:0007669"/>
    <property type="project" value="InterPro"/>
</dbReference>
<dbReference type="SUPFAM" id="SSF48264">
    <property type="entry name" value="Cytochrome P450"/>
    <property type="match status" value="1"/>
</dbReference>
<feature type="transmembrane region" description="Helical" evidence="10">
    <location>
        <begin position="12"/>
        <end position="36"/>
    </location>
</feature>
<dbReference type="GO" id="GO:0004497">
    <property type="term" value="F:monooxygenase activity"/>
    <property type="evidence" value="ECO:0007669"/>
    <property type="project" value="UniProtKB-KW"/>
</dbReference>
<evidence type="ECO:0000256" key="10">
    <source>
        <dbReference type="SAM" id="Phobius"/>
    </source>
</evidence>